<dbReference type="FunFam" id="1.20.1250.20:FF:000011">
    <property type="entry name" value="MFS multidrug transporter, putative"/>
    <property type="match status" value="1"/>
</dbReference>
<feature type="compositionally biased region" description="Low complexity" evidence="6">
    <location>
        <begin position="47"/>
        <end position="59"/>
    </location>
</feature>
<dbReference type="SUPFAM" id="SSF103473">
    <property type="entry name" value="MFS general substrate transporter"/>
    <property type="match status" value="1"/>
</dbReference>
<feature type="transmembrane region" description="Helical" evidence="7">
    <location>
        <begin position="363"/>
        <end position="389"/>
    </location>
</feature>
<comment type="caution">
    <text evidence="9">The sequence shown here is derived from an EMBL/GenBank/DDBJ whole genome shotgun (WGS) entry which is preliminary data.</text>
</comment>
<dbReference type="InterPro" id="IPR020846">
    <property type="entry name" value="MFS_dom"/>
</dbReference>
<dbReference type="Proteomes" id="UP000800235">
    <property type="component" value="Unassembled WGS sequence"/>
</dbReference>
<dbReference type="GO" id="GO:0016020">
    <property type="term" value="C:membrane"/>
    <property type="evidence" value="ECO:0007669"/>
    <property type="project" value="UniProtKB-SubCell"/>
</dbReference>
<keyword evidence="10" id="KW-1185">Reference proteome</keyword>
<feature type="transmembrane region" description="Helical" evidence="7">
    <location>
        <begin position="225"/>
        <end position="247"/>
    </location>
</feature>
<dbReference type="CDD" id="cd17323">
    <property type="entry name" value="MFS_Tpo1_MDR_like"/>
    <property type="match status" value="1"/>
</dbReference>
<feature type="transmembrane region" description="Helical" evidence="7">
    <location>
        <begin position="538"/>
        <end position="557"/>
    </location>
</feature>
<evidence type="ECO:0000256" key="3">
    <source>
        <dbReference type="ARBA" id="ARBA00022692"/>
    </source>
</evidence>
<dbReference type="PANTHER" id="PTHR23502">
    <property type="entry name" value="MAJOR FACILITATOR SUPERFAMILY"/>
    <property type="match status" value="1"/>
</dbReference>
<evidence type="ECO:0000256" key="4">
    <source>
        <dbReference type="ARBA" id="ARBA00022989"/>
    </source>
</evidence>
<comment type="subcellular location">
    <subcellularLocation>
        <location evidence="1">Membrane</location>
        <topology evidence="1">Multi-pass membrane protein</topology>
    </subcellularLocation>
</comment>
<dbReference type="PROSITE" id="PS50850">
    <property type="entry name" value="MFS"/>
    <property type="match status" value="1"/>
</dbReference>
<keyword evidence="5 7" id="KW-0472">Membrane</keyword>
<feature type="domain" description="Major facilitator superfamily (MFS) profile" evidence="8">
    <location>
        <begin position="133"/>
        <end position="560"/>
    </location>
</feature>
<feature type="transmembrane region" description="Helical" evidence="7">
    <location>
        <begin position="259"/>
        <end position="280"/>
    </location>
</feature>
<evidence type="ECO:0000256" key="7">
    <source>
        <dbReference type="SAM" id="Phobius"/>
    </source>
</evidence>
<organism evidence="9 10">
    <name type="scientific">Tothia fuscella</name>
    <dbReference type="NCBI Taxonomy" id="1048955"/>
    <lineage>
        <taxon>Eukaryota</taxon>
        <taxon>Fungi</taxon>
        <taxon>Dikarya</taxon>
        <taxon>Ascomycota</taxon>
        <taxon>Pezizomycotina</taxon>
        <taxon>Dothideomycetes</taxon>
        <taxon>Pleosporomycetidae</taxon>
        <taxon>Venturiales</taxon>
        <taxon>Cylindrosympodiaceae</taxon>
        <taxon>Tothia</taxon>
    </lineage>
</organism>
<evidence type="ECO:0000256" key="1">
    <source>
        <dbReference type="ARBA" id="ARBA00004141"/>
    </source>
</evidence>
<proteinExistence type="inferred from homology"/>
<dbReference type="PANTHER" id="PTHR23502:SF68">
    <property type="entry name" value="MULTIDRUG TRANSPORTER, PUTATIVE (AFU_ORTHOLOGUE AFUA_3G01120)-RELATED"/>
    <property type="match status" value="1"/>
</dbReference>
<comment type="similarity">
    <text evidence="2">Belongs to the major facilitator superfamily.</text>
</comment>
<reference evidence="9" key="1">
    <citation type="journal article" date="2020" name="Stud. Mycol.">
        <title>101 Dothideomycetes genomes: a test case for predicting lifestyles and emergence of pathogens.</title>
        <authorList>
            <person name="Haridas S."/>
            <person name="Albert R."/>
            <person name="Binder M."/>
            <person name="Bloem J."/>
            <person name="Labutti K."/>
            <person name="Salamov A."/>
            <person name="Andreopoulos B."/>
            <person name="Baker S."/>
            <person name="Barry K."/>
            <person name="Bills G."/>
            <person name="Bluhm B."/>
            <person name="Cannon C."/>
            <person name="Castanera R."/>
            <person name="Culley D."/>
            <person name="Daum C."/>
            <person name="Ezra D."/>
            <person name="Gonzalez J."/>
            <person name="Henrissat B."/>
            <person name="Kuo A."/>
            <person name="Liang C."/>
            <person name="Lipzen A."/>
            <person name="Lutzoni F."/>
            <person name="Magnuson J."/>
            <person name="Mondo S."/>
            <person name="Nolan M."/>
            <person name="Ohm R."/>
            <person name="Pangilinan J."/>
            <person name="Park H.-J."/>
            <person name="Ramirez L."/>
            <person name="Alfaro M."/>
            <person name="Sun H."/>
            <person name="Tritt A."/>
            <person name="Yoshinaga Y."/>
            <person name="Zwiers L.-H."/>
            <person name="Turgeon B."/>
            <person name="Goodwin S."/>
            <person name="Spatafora J."/>
            <person name="Crous P."/>
            <person name="Grigoriev I."/>
        </authorList>
    </citation>
    <scope>NUCLEOTIDE SEQUENCE</scope>
    <source>
        <strain evidence="9">CBS 130266</strain>
    </source>
</reference>
<evidence type="ECO:0000313" key="10">
    <source>
        <dbReference type="Proteomes" id="UP000800235"/>
    </source>
</evidence>
<dbReference type="EMBL" id="MU007044">
    <property type="protein sequence ID" value="KAF2429754.1"/>
    <property type="molecule type" value="Genomic_DNA"/>
</dbReference>
<keyword evidence="3 7" id="KW-0812">Transmembrane</keyword>
<feature type="transmembrane region" description="Helical" evidence="7">
    <location>
        <begin position="286"/>
        <end position="308"/>
    </location>
</feature>
<feature type="compositionally biased region" description="Low complexity" evidence="6">
    <location>
        <begin position="72"/>
        <end position="85"/>
    </location>
</feature>
<evidence type="ECO:0000259" key="8">
    <source>
        <dbReference type="PROSITE" id="PS50850"/>
    </source>
</evidence>
<accession>A0A9P4TWX8</accession>
<evidence type="ECO:0000256" key="6">
    <source>
        <dbReference type="SAM" id="MobiDB-lite"/>
    </source>
</evidence>
<protein>
    <submittedName>
        <fullName evidence="9">MFS general substrate transporter</fullName>
    </submittedName>
</protein>
<feature type="transmembrane region" description="Helical" evidence="7">
    <location>
        <begin position="441"/>
        <end position="460"/>
    </location>
</feature>
<evidence type="ECO:0000313" key="9">
    <source>
        <dbReference type="EMBL" id="KAF2429754.1"/>
    </source>
</evidence>
<feature type="transmembrane region" description="Helical" evidence="7">
    <location>
        <begin position="493"/>
        <end position="518"/>
    </location>
</feature>
<feature type="region of interest" description="Disordered" evidence="6">
    <location>
        <begin position="1"/>
        <end position="116"/>
    </location>
</feature>
<sequence length="570" mass="62936">MEGPTSVDTDQNPNSRRQRIIEFSAFERHDADIPSNAGRIPIPEEASNSTTSTPRSTTSELDKDIEKHAISRRASTVSVSSRIVSMPEKEHGGENVAAEEEDEESDDPDAVSWDGLDDKANPMNWSKGRRWGAMAVVSGFTFLTPLGSSIFAPGVQLVMDEFRSTNSLLQGFIVSVYVLGFAFGPLVIAPLSEMYGRLPLYHSCNILFFVFNIACAVSGNISQLIVFRFLAGSTGSAPLALGGGTIADLFPRDQRATAMAIWVLGPTLGPVIGPIAGGFISESLGWRWNFWIVAMTSGVFSILGIFLLKETYAPTLLKQKASRLRKSTGNPLLHSKLDTGLSTRDLFILSIVRPSKMLTLSPIVFLMSLYVALVYAYLYILFTTVSFVFERQYHFQKNLVGLSFVGLGMGQFLGQFGYTWYANRSYKKHVERGDFRPEHRLESMIPGAFLVPVGLFWYGWSVQADVHWICPMFAMGVFGAGLLVIFMPANTYLVDVFTVHAASAMAANTVLRSVFAAFLPMGGPKLYAALGYGWGNTLLGFISCLMIPIPFLFLRYGEWLRTNPRFQLKL</sequence>
<evidence type="ECO:0000256" key="5">
    <source>
        <dbReference type="ARBA" id="ARBA00023136"/>
    </source>
</evidence>
<evidence type="ECO:0000256" key="2">
    <source>
        <dbReference type="ARBA" id="ARBA00008335"/>
    </source>
</evidence>
<dbReference type="OrthoDB" id="5296287at2759"/>
<dbReference type="InterPro" id="IPR036259">
    <property type="entry name" value="MFS_trans_sf"/>
</dbReference>
<feature type="transmembrane region" description="Helical" evidence="7">
    <location>
        <begin position="401"/>
        <end position="421"/>
    </location>
</feature>
<feature type="compositionally biased region" description="Acidic residues" evidence="6">
    <location>
        <begin position="97"/>
        <end position="109"/>
    </location>
</feature>
<feature type="compositionally biased region" description="Basic and acidic residues" evidence="6">
    <location>
        <begin position="60"/>
        <end position="69"/>
    </location>
</feature>
<feature type="transmembrane region" description="Helical" evidence="7">
    <location>
        <begin position="167"/>
        <end position="188"/>
    </location>
</feature>
<keyword evidence="4 7" id="KW-1133">Transmembrane helix</keyword>
<name>A0A9P4TWX8_9PEZI</name>
<gene>
    <name evidence="9" type="ORF">EJ08DRAFT_613477</name>
</gene>
<dbReference type="Pfam" id="PF07690">
    <property type="entry name" value="MFS_1"/>
    <property type="match status" value="1"/>
</dbReference>
<feature type="transmembrane region" description="Helical" evidence="7">
    <location>
        <begin position="466"/>
        <end position="486"/>
    </location>
</feature>
<dbReference type="InterPro" id="IPR011701">
    <property type="entry name" value="MFS"/>
</dbReference>
<feature type="transmembrane region" description="Helical" evidence="7">
    <location>
        <begin position="131"/>
        <end position="155"/>
    </location>
</feature>
<dbReference type="GO" id="GO:0022857">
    <property type="term" value="F:transmembrane transporter activity"/>
    <property type="evidence" value="ECO:0007669"/>
    <property type="project" value="InterPro"/>
</dbReference>
<dbReference type="Gene3D" id="1.20.1250.20">
    <property type="entry name" value="MFS general substrate transporter like domains"/>
    <property type="match status" value="1"/>
</dbReference>
<feature type="transmembrane region" description="Helical" evidence="7">
    <location>
        <begin position="200"/>
        <end position="219"/>
    </location>
</feature>
<feature type="compositionally biased region" description="Polar residues" evidence="6">
    <location>
        <begin position="1"/>
        <end position="15"/>
    </location>
</feature>
<dbReference type="AlphaFoldDB" id="A0A9P4TWX8"/>